<feature type="non-terminal residue" evidence="2">
    <location>
        <position position="175"/>
    </location>
</feature>
<reference evidence="3" key="1">
    <citation type="journal article" date="2020" name="Syst. Appl. Microbiol.">
        <title>Streptomyces alkaliterrae sp. nov., isolated from an alkaline soil, and emended descriptions of Streptomyces alkaliphilus, Streptomyces calidiresistens and Streptomyces durbertensis.</title>
        <authorList>
            <person name="Swiecimska M."/>
            <person name="Golinska P."/>
            <person name="Nouioui I."/>
            <person name="Wypij M."/>
            <person name="Rai M."/>
            <person name="Sangal V."/>
            <person name="Goodfellow M."/>
        </authorList>
    </citation>
    <scope>NUCLEOTIDE SEQUENCE [LARGE SCALE GENOMIC DNA]</scope>
    <source>
        <strain evidence="3">DSM 104538</strain>
    </source>
</reference>
<keyword evidence="1" id="KW-0472">Membrane</keyword>
<keyword evidence="3" id="KW-1185">Reference proteome</keyword>
<protein>
    <recommendedName>
        <fullName evidence="4">ABC transporter permease</fullName>
    </recommendedName>
</protein>
<accession>A0ABR6EM69</accession>
<name>A0ABR6EM69_9ACTN</name>
<keyword evidence="1" id="KW-1133">Transmembrane helix</keyword>
<gene>
    <name evidence="2" type="ORF">GL263_21880</name>
</gene>
<evidence type="ECO:0008006" key="4">
    <source>
        <dbReference type="Google" id="ProtNLM"/>
    </source>
</evidence>
<sequence length="175" mass="18297">MTTADTGPSPYGPNTSEARADADELTLAYLRVLRAGQRRRDRRGTLLALYATLLTGLVWLGPYLFAAGVAARDGSLRGPLAERVLAAVPAVLPVLVATVLLVAARRACWRGPVLPDGATVDWLLPHPVARARVLLPLLRRAVLFSLAAGAALGAVGGFLLYPLGASPGWASTLLG</sequence>
<feature type="transmembrane region" description="Helical" evidence="1">
    <location>
        <begin position="44"/>
        <end position="64"/>
    </location>
</feature>
<dbReference type="Proteomes" id="UP000766698">
    <property type="component" value="Unassembled WGS sequence"/>
</dbReference>
<proteinExistence type="predicted"/>
<evidence type="ECO:0000256" key="1">
    <source>
        <dbReference type="SAM" id="Phobius"/>
    </source>
</evidence>
<feature type="transmembrane region" description="Helical" evidence="1">
    <location>
        <begin position="84"/>
        <end position="104"/>
    </location>
</feature>
<dbReference type="EMBL" id="WMLF01000426">
    <property type="protein sequence ID" value="MBB1246182.1"/>
    <property type="molecule type" value="Genomic_DNA"/>
</dbReference>
<evidence type="ECO:0000313" key="2">
    <source>
        <dbReference type="EMBL" id="MBB1246182.1"/>
    </source>
</evidence>
<feature type="transmembrane region" description="Helical" evidence="1">
    <location>
        <begin position="141"/>
        <end position="161"/>
    </location>
</feature>
<organism evidence="2 3">
    <name type="scientific">Streptomyces durbertensis</name>
    <dbReference type="NCBI Taxonomy" id="2448886"/>
    <lineage>
        <taxon>Bacteria</taxon>
        <taxon>Bacillati</taxon>
        <taxon>Actinomycetota</taxon>
        <taxon>Actinomycetes</taxon>
        <taxon>Kitasatosporales</taxon>
        <taxon>Streptomycetaceae</taxon>
        <taxon>Streptomyces</taxon>
    </lineage>
</organism>
<keyword evidence="1" id="KW-0812">Transmembrane</keyword>
<evidence type="ECO:0000313" key="3">
    <source>
        <dbReference type="Proteomes" id="UP000766698"/>
    </source>
</evidence>
<comment type="caution">
    <text evidence="2">The sequence shown here is derived from an EMBL/GenBank/DDBJ whole genome shotgun (WGS) entry which is preliminary data.</text>
</comment>